<evidence type="ECO:0000313" key="2">
    <source>
        <dbReference type="Proteomes" id="UP001244427"/>
    </source>
</evidence>
<name>A0AAW8EZF6_9MICO</name>
<reference evidence="1 2" key="1">
    <citation type="submission" date="2023-07" db="EMBL/GenBank/DDBJ databases">
        <title>Comparative genomics of wheat-associated soil bacteria to identify genetic determinants of phenazine resistance.</title>
        <authorList>
            <person name="Mouncey N."/>
        </authorList>
    </citation>
    <scope>NUCLEOTIDE SEQUENCE [LARGE SCALE GENOMIC DNA]</scope>
    <source>
        <strain evidence="1 2">W4I9-1</strain>
    </source>
</reference>
<proteinExistence type="predicted"/>
<evidence type="ECO:0008006" key="3">
    <source>
        <dbReference type="Google" id="ProtNLM"/>
    </source>
</evidence>
<protein>
    <recommendedName>
        <fullName evidence="3">Histidine kinase</fullName>
    </recommendedName>
</protein>
<accession>A0AAW8EZF6</accession>
<keyword evidence="2" id="KW-1185">Reference proteome</keyword>
<sequence length="147" mass="16316">MSKTRTFESDLAEVQSEMISVALEYVNGNASDIYIYCATEGGVFQFDPFFVVDGKVVERHKVPGVDASVPRQRSLIRFGTDQLLRLAASAKEHSRPLPTQIKIHYLVNGGAVDSSFEYVPQYTNSESLTAADMVERWQADVAAELSH</sequence>
<dbReference type="Proteomes" id="UP001244427">
    <property type="component" value="Unassembled WGS sequence"/>
</dbReference>
<dbReference type="EMBL" id="JAUSXV010000001">
    <property type="protein sequence ID" value="MDQ0648623.1"/>
    <property type="molecule type" value="Genomic_DNA"/>
</dbReference>
<dbReference type="RefSeq" id="WP_307297469.1">
    <property type="nucleotide sequence ID" value="NZ_JAUSXV010000001.1"/>
</dbReference>
<organism evidence="1 2">
    <name type="scientific">Microbacterium natoriense</name>
    <dbReference type="NCBI Taxonomy" id="284570"/>
    <lineage>
        <taxon>Bacteria</taxon>
        <taxon>Bacillati</taxon>
        <taxon>Actinomycetota</taxon>
        <taxon>Actinomycetes</taxon>
        <taxon>Micrococcales</taxon>
        <taxon>Microbacteriaceae</taxon>
        <taxon>Microbacterium</taxon>
    </lineage>
</organism>
<evidence type="ECO:0000313" key="1">
    <source>
        <dbReference type="EMBL" id="MDQ0648623.1"/>
    </source>
</evidence>
<dbReference type="AlphaFoldDB" id="A0AAW8EZF6"/>
<comment type="caution">
    <text evidence="1">The sequence shown here is derived from an EMBL/GenBank/DDBJ whole genome shotgun (WGS) entry which is preliminary data.</text>
</comment>
<gene>
    <name evidence="1" type="ORF">QFZ53_002819</name>
</gene>